<proteinExistence type="predicted"/>
<dbReference type="PANTHER" id="PTHR43828:SF5">
    <property type="entry name" value="TRANSCRIPTIONAL REPRESSOR XBP1"/>
    <property type="match status" value="1"/>
</dbReference>
<organism evidence="3 4">
    <name type="scientific">Dendryphion nanum</name>
    <dbReference type="NCBI Taxonomy" id="256645"/>
    <lineage>
        <taxon>Eukaryota</taxon>
        <taxon>Fungi</taxon>
        <taxon>Dikarya</taxon>
        <taxon>Ascomycota</taxon>
        <taxon>Pezizomycotina</taxon>
        <taxon>Dothideomycetes</taxon>
        <taxon>Pleosporomycetidae</taxon>
        <taxon>Pleosporales</taxon>
        <taxon>Torulaceae</taxon>
        <taxon>Dendryphion</taxon>
    </lineage>
</organism>
<feature type="region of interest" description="Disordered" evidence="1">
    <location>
        <begin position="361"/>
        <end position="385"/>
    </location>
</feature>
<dbReference type="InterPro" id="IPR036887">
    <property type="entry name" value="HTH_APSES_sf"/>
</dbReference>
<gene>
    <name evidence="3" type="ORF">B0J11DRAFT_502421</name>
</gene>
<evidence type="ECO:0000256" key="1">
    <source>
        <dbReference type="SAM" id="MobiDB-lite"/>
    </source>
</evidence>
<dbReference type="SUPFAM" id="SSF54616">
    <property type="entry name" value="DNA-binding domain of Mlu1-box binding protein MBP1"/>
    <property type="match status" value="1"/>
</dbReference>
<feature type="domain" description="HTH APSES-type" evidence="2">
    <location>
        <begin position="105"/>
        <end position="223"/>
    </location>
</feature>
<dbReference type="Proteomes" id="UP000700596">
    <property type="component" value="Unassembled WGS sequence"/>
</dbReference>
<dbReference type="AlphaFoldDB" id="A0A9P9EDT4"/>
<dbReference type="GO" id="GO:0000981">
    <property type="term" value="F:DNA-binding transcription factor activity, RNA polymerase II-specific"/>
    <property type="evidence" value="ECO:0007669"/>
    <property type="project" value="UniProtKB-ARBA"/>
</dbReference>
<dbReference type="GO" id="GO:0003677">
    <property type="term" value="F:DNA binding"/>
    <property type="evidence" value="ECO:0007669"/>
    <property type="project" value="InterPro"/>
</dbReference>
<reference evidence="3" key="1">
    <citation type="journal article" date="2021" name="Nat. Commun.">
        <title>Genetic determinants of endophytism in the Arabidopsis root mycobiome.</title>
        <authorList>
            <person name="Mesny F."/>
            <person name="Miyauchi S."/>
            <person name="Thiergart T."/>
            <person name="Pickel B."/>
            <person name="Atanasova L."/>
            <person name="Karlsson M."/>
            <person name="Huettel B."/>
            <person name="Barry K.W."/>
            <person name="Haridas S."/>
            <person name="Chen C."/>
            <person name="Bauer D."/>
            <person name="Andreopoulos W."/>
            <person name="Pangilinan J."/>
            <person name="LaButti K."/>
            <person name="Riley R."/>
            <person name="Lipzen A."/>
            <person name="Clum A."/>
            <person name="Drula E."/>
            <person name="Henrissat B."/>
            <person name="Kohler A."/>
            <person name="Grigoriev I.V."/>
            <person name="Martin F.M."/>
            <person name="Hacquard S."/>
        </authorList>
    </citation>
    <scope>NUCLEOTIDE SEQUENCE</scope>
    <source>
        <strain evidence="3">MPI-CAGE-CH-0243</strain>
    </source>
</reference>
<feature type="compositionally biased region" description="Basic and acidic residues" evidence="1">
    <location>
        <begin position="361"/>
        <end position="374"/>
    </location>
</feature>
<protein>
    <recommendedName>
        <fullName evidence="2">HTH APSES-type domain-containing protein</fullName>
    </recommendedName>
</protein>
<name>A0A9P9EDT4_9PLEO</name>
<feature type="compositionally biased region" description="Polar residues" evidence="1">
    <location>
        <begin position="312"/>
        <end position="323"/>
    </location>
</feature>
<dbReference type="InterPro" id="IPR003163">
    <property type="entry name" value="Tscrpt_reg_HTH_APSES-type"/>
</dbReference>
<dbReference type="OrthoDB" id="5562739at2759"/>
<dbReference type="Gene3D" id="3.10.260.10">
    <property type="entry name" value="Transcription regulator HTH, APSES-type DNA-binding domain"/>
    <property type="match status" value="1"/>
</dbReference>
<evidence type="ECO:0000259" key="2">
    <source>
        <dbReference type="PROSITE" id="PS51299"/>
    </source>
</evidence>
<evidence type="ECO:0000313" key="3">
    <source>
        <dbReference type="EMBL" id="KAH7135607.1"/>
    </source>
</evidence>
<comment type="caution">
    <text evidence="3">The sequence shown here is derived from an EMBL/GenBank/DDBJ whole genome shotgun (WGS) entry which is preliminary data.</text>
</comment>
<keyword evidence="4" id="KW-1185">Reference proteome</keyword>
<accession>A0A9P9EDT4</accession>
<dbReference type="InterPro" id="IPR051642">
    <property type="entry name" value="SWI6-like"/>
</dbReference>
<dbReference type="EMBL" id="JAGMWT010000002">
    <property type="protein sequence ID" value="KAH7135607.1"/>
    <property type="molecule type" value="Genomic_DNA"/>
</dbReference>
<sequence>MNIRHLLNPDVGEDTHRYRSCDSPTPVIIPRSTAPCTSVSKRLKLPKDAAVFSDAAVVTSPVNYPPYEARDNQELLMQHQKYRLFPLGNIQKLGARRIPYNSEKKDFKDKTGRDAFEMFQYQFKLPGEEKEWVVSWDYQIGLVRMTGVFKCCKYNKTTPAKALNVNPGLRDICYSITGGSLAAQGYWMPYRAAKAVAATFAYHVRYVLTPVFGNDFPSMCLHPNDPNFAKFVIDPAIVLECTEETHRWKLYGVAAQSTGVVSSPVTSVPCTPHMRFSYPPPWGMRALKTPPTDQESGYGTDEDMGEKHPSSLEVSPRSTTWTSINQSQSPYLISELHSPQPYLTSVPSGLEDERFRKKCKISRDDGADADKEDSTPVAVPPPLPSPVEMATAEILVSMSTIPHRTKRFRRSSTF</sequence>
<evidence type="ECO:0000313" key="4">
    <source>
        <dbReference type="Proteomes" id="UP000700596"/>
    </source>
</evidence>
<dbReference type="PROSITE" id="PS51299">
    <property type="entry name" value="HTH_APSES"/>
    <property type="match status" value="1"/>
</dbReference>
<dbReference type="GO" id="GO:0030907">
    <property type="term" value="C:MBF transcription complex"/>
    <property type="evidence" value="ECO:0007669"/>
    <property type="project" value="TreeGrafter"/>
</dbReference>
<dbReference type="GO" id="GO:0033309">
    <property type="term" value="C:SBF transcription complex"/>
    <property type="evidence" value="ECO:0007669"/>
    <property type="project" value="TreeGrafter"/>
</dbReference>
<feature type="region of interest" description="Disordered" evidence="1">
    <location>
        <begin position="282"/>
        <end position="323"/>
    </location>
</feature>
<dbReference type="PANTHER" id="PTHR43828">
    <property type="entry name" value="ASPARAGINASE"/>
    <property type="match status" value="1"/>
</dbReference>